<evidence type="ECO:0000256" key="1">
    <source>
        <dbReference type="ARBA" id="ARBA00022737"/>
    </source>
</evidence>
<dbReference type="GeneID" id="27327241"/>
<evidence type="ECO:0000259" key="2">
    <source>
        <dbReference type="Pfam" id="PF24883"/>
    </source>
</evidence>
<dbReference type="Pfam" id="PF24883">
    <property type="entry name" value="NPHP3_N"/>
    <property type="match status" value="1"/>
</dbReference>
<dbReference type="OrthoDB" id="7464126at2759"/>
<proteinExistence type="predicted"/>
<feature type="domain" description="Nephrocystin 3-like N-terminal" evidence="2">
    <location>
        <begin position="1"/>
        <end position="119"/>
    </location>
</feature>
<dbReference type="HOGENOM" id="CLU_2038094_0_0_1"/>
<dbReference type="AlphaFoldDB" id="A0A0D2BLY3"/>
<evidence type="ECO:0000313" key="3">
    <source>
        <dbReference type="EMBL" id="KIW19585.1"/>
    </source>
</evidence>
<dbReference type="PANTHER" id="PTHR10039">
    <property type="entry name" value="AMELOGENIN"/>
    <property type="match status" value="1"/>
</dbReference>
<gene>
    <name evidence="3" type="ORF">PV08_00158</name>
</gene>
<accession>A0A0D2BLY3</accession>
<dbReference type="Proteomes" id="UP000053328">
    <property type="component" value="Unassembled WGS sequence"/>
</dbReference>
<keyword evidence="4" id="KW-1185">Reference proteome</keyword>
<dbReference type="InterPro" id="IPR056884">
    <property type="entry name" value="NPHP3-like_N"/>
</dbReference>
<organism evidence="3 4">
    <name type="scientific">Exophiala spinifera</name>
    <dbReference type="NCBI Taxonomy" id="91928"/>
    <lineage>
        <taxon>Eukaryota</taxon>
        <taxon>Fungi</taxon>
        <taxon>Dikarya</taxon>
        <taxon>Ascomycota</taxon>
        <taxon>Pezizomycotina</taxon>
        <taxon>Eurotiomycetes</taxon>
        <taxon>Chaetothyriomycetidae</taxon>
        <taxon>Chaetothyriales</taxon>
        <taxon>Herpotrichiellaceae</taxon>
        <taxon>Exophiala</taxon>
    </lineage>
</organism>
<reference evidence="3 4" key="1">
    <citation type="submission" date="2015-01" db="EMBL/GenBank/DDBJ databases">
        <title>The Genome Sequence of Exophiala spinifera CBS89968.</title>
        <authorList>
            <consortium name="The Broad Institute Genomics Platform"/>
            <person name="Cuomo C."/>
            <person name="de Hoog S."/>
            <person name="Gorbushina A."/>
            <person name="Stielow B."/>
            <person name="Teixiera M."/>
            <person name="Abouelleil A."/>
            <person name="Chapman S.B."/>
            <person name="Priest M."/>
            <person name="Young S.K."/>
            <person name="Wortman J."/>
            <person name="Nusbaum C."/>
            <person name="Birren B."/>
        </authorList>
    </citation>
    <scope>NUCLEOTIDE SEQUENCE [LARGE SCALE GENOMIC DNA]</scope>
    <source>
        <strain evidence="3 4">CBS 89968</strain>
    </source>
</reference>
<dbReference type="Gene3D" id="3.40.50.300">
    <property type="entry name" value="P-loop containing nucleotide triphosphate hydrolases"/>
    <property type="match status" value="1"/>
</dbReference>
<name>A0A0D2BLY3_9EURO</name>
<sequence length="121" mass="13689">MSSMVEQLHTSRQSTDIIAHHFCFSDNDDSLKARNVVGSLARQILEEWLQNAEADELRALHRKTSDVDSAEITDIISNLLLPNVSYYILLDGIDKCPPNEAQEVVACLLKLCQRHRNLKLS</sequence>
<keyword evidence="1" id="KW-0677">Repeat</keyword>
<dbReference type="VEuPathDB" id="FungiDB:PV08_00158"/>
<dbReference type="RefSeq" id="XP_016239801.1">
    <property type="nucleotide sequence ID" value="XM_016374525.1"/>
</dbReference>
<evidence type="ECO:0000313" key="4">
    <source>
        <dbReference type="Proteomes" id="UP000053328"/>
    </source>
</evidence>
<dbReference type="PANTHER" id="PTHR10039:SF10">
    <property type="entry name" value="NACHT DOMAIN-CONTAINING PROTEIN"/>
    <property type="match status" value="1"/>
</dbReference>
<dbReference type="STRING" id="91928.A0A0D2BLY3"/>
<dbReference type="InterPro" id="IPR027417">
    <property type="entry name" value="P-loop_NTPase"/>
</dbReference>
<dbReference type="EMBL" id="KN847492">
    <property type="protein sequence ID" value="KIW19585.1"/>
    <property type="molecule type" value="Genomic_DNA"/>
</dbReference>
<protein>
    <recommendedName>
        <fullName evidence="2">Nephrocystin 3-like N-terminal domain-containing protein</fullName>
    </recommendedName>
</protein>